<dbReference type="RefSeq" id="WP_119320649.1">
    <property type="nucleotide sequence ID" value="NZ_AP025739.1"/>
</dbReference>
<dbReference type="InterPro" id="IPR013149">
    <property type="entry name" value="ADH-like_C"/>
</dbReference>
<dbReference type="PANTHER" id="PTHR43981">
    <property type="entry name" value="ENOYL-[ACYL-CARRIER-PROTEIN] REDUCTASE, MITOCHONDRIAL"/>
    <property type="match status" value="1"/>
</dbReference>
<evidence type="ECO:0000256" key="6">
    <source>
        <dbReference type="ARBA" id="ARBA00023002"/>
    </source>
</evidence>
<reference evidence="12 13" key="1">
    <citation type="journal article" date="2019" name="Int. J. Syst. Evol. Microbiol.">
        <title>Capsulimonas corticalis gen. nov., sp. nov., an aerobic capsulated bacterium, of a novel bacterial order, Capsulimonadales ord. nov., of the class Armatimonadia of the phylum Armatimonadetes.</title>
        <authorList>
            <person name="Li J."/>
            <person name="Kudo C."/>
            <person name="Tonouchi A."/>
        </authorList>
    </citation>
    <scope>NUCLEOTIDE SEQUENCE [LARGE SCALE GENOMIC DNA]</scope>
    <source>
        <strain evidence="12 13">AX-7</strain>
    </source>
</reference>
<dbReference type="OrthoDB" id="9787435at2"/>
<keyword evidence="2" id="KW-0444">Lipid biosynthesis</keyword>
<evidence type="ECO:0000256" key="3">
    <source>
        <dbReference type="ARBA" id="ARBA00022832"/>
    </source>
</evidence>
<protein>
    <recommendedName>
        <fullName evidence="9">enoyl-[acyl-carrier-protein] reductase</fullName>
        <ecNumber evidence="9">1.3.1.104</ecNumber>
    </recommendedName>
</protein>
<accession>A0A402CTF7</accession>
<dbReference type="AlphaFoldDB" id="A0A402CTF7"/>
<dbReference type="Pfam" id="PF00107">
    <property type="entry name" value="ADH_zinc_N"/>
    <property type="match status" value="1"/>
</dbReference>
<dbReference type="InterPro" id="IPR036291">
    <property type="entry name" value="NAD(P)-bd_dom_sf"/>
</dbReference>
<keyword evidence="7" id="KW-0443">Lipid metabolism</keyword>
<evidence type="ECO:0000256" key="2">
    <source>
        <dbReference type="ARBA" id="ARBA00022516"/>
    </source>
</evidence>
<keyword evidence="13" id="KW-1185">Reference proteome</keyword>
<evidence type="ECO:0000256" key="8">
    <source>
        <dbReference type="ARBA" id="ARBA00023160"/>
    </source>
</evidence>
<evidence type="ECO:0000256" key="4">
    <source>
        <dbReference type="ARBA" id="ARBA00022857"/>
    </source>
</evidence>
<dbReference type="Gene3D" id="3.90.180.10">
    <property type="entry name" value="Medium-chain alcohol dehydrogenases, catalytic domain"/>
    <property type="match status" value="1"/>
</dbReference>
<comment type="catalytic activity">
    <reaction evidence="10">
        <text>a 2,3-saturated acyl-[ACP] + NADP(+) = a (2E)-enoyl-[ACP] + NADPH + H(+)</text>
        <dbReference type="Rhea" id="RHEA:22564"/>
        <dbReference type="Rhea" id="RHEA-COMP:9925"/>
        <dbReference type="Rhea" id="RHEA-COMP:9926"/>
        <dbReference type="ChEBI" id="CHEBI:15378"/>
        <dbReference type="ChEBI" id="CHEBI:57783"/>
        <dbReference type="ChEBI" id="CHEBI:58349"/>
        <dbReference type="ChEBI" id="CHEBI:78784"/>
        <dbReference type="ChEBI" id="CHEBI:78785"/>
        <dbReference type="EC" id="1.3.1.104"/>
    </reaction>
</comment>
<keyword evidence="4" id="KW-0521">NADP</keyword>
<dbReference type="KEGG" id="ccot:CCAX7_28060"/>
<evidence type="ECO:0000256" key="5">
    <source>
        <dbReference type="ARBA" id="ARBA00022946"/>
    </source>
</evidence>
<keyword evidence="5" id="KW-0809">Transit peptide</keyword>
<organism evidence="12 13">
    <name type="scientific">Capsulimonas corticalis</name>
    <dbReference type="NCBI Taxonomy" id="2219043"/>
    <lineage>
        <taxon>Bacteria</taxon>
        <taxon>Bacillati</taxon>
        <taxon>Armatimonadota</taxon>
        <taxon>Armatimonadia</taxon>
        <taxon>Capsulimonadales</taxon>
        <taxon>Capsulimonadaceae</taxon>
        <taxon>Capsulimonas</taxon>
    </lineage>
</organism>
<evidence type="ECO:0000256" key="10">
    <source>
        <dbReference type="ARBA" id="ARBA00048843"/>
    </source>
</evidence>
<comment type="similarity">
    <text evidence="1">Belongs to the zinc-containing alcohol dehydrogenase family. Quinone oxidoreductase subfamily.</text>
</comment>
<evidence type="ECO:0000259" key="11">
    <source>
        <dbReference type="SMART" id="SM00829"/>
    </source>
</evidence>
<evidence type="ECO:0000256" key="7">
    <source>
        <dbReference type="ARBA" id="ARBA00023098"/>
    </source>
</evidence>
<dbReference type="GO" id="GO:0006633">
    <property type="term" value="P:fatty acid biosynthetic process"/>
    <property type="evidence" value="ECO:0007669"/>
    <property type="project" value="UniProtKB-KW"/>
</dbReference>
<dbReference type="InterPro" id="IPR011032">
    <property type="entry name" value="GroES-like_sf"/>
</dbReference>
<evidence type="ECO:0000313" key="13">
    <source>
        <dbReference type="Proteomes" id="UP000287394"/>
    </source>
</evidence>
<dbReference type="EC" id="1.3.1.104" evidence="9"/>
<evidence type="ECO:0000313" key="12">
    <source>
        <dbReference type="EMBL" id="BDI30755.1"/>
    </source>
</evidence>
<dbReference type="Pfam" id="PF08240">
    <property type="entry name" value="ADH_N"/>
    <property type="match status" value="1"/>
</dbReference>
<dbReference type="SUPFAM" id="SSF51735">
    <property type="entry name" value="NAD(P)-binding Rossmann-fold domains"/>
    <property type="match status" value="1"/>
</dbReference>
<dbReference type="GO" id="GO:0141148">
    <property type="term" value="F:enoyl-[acyl-carrier-protein] reductase (NADPH) activity"/>
    <property type="evidence" value="ECO:0007669"/>
    <property type="project" value="UniProtKB-EC"/>
</dbReference>
<feature type="domain" description="Enoyl reductase (ER)" evidence="11">
    <location>
        <begin position="12"/>
        <end position="325"/>
    </location>
</feature>
<dbReference type="Proteomes" id="UP000287394">
    <property type="component" value="Chromosome"/>
</dbReference>
<keyword evidence="6" id="KW-0560">Oxidoreductase</keyword>
<evidence type="ECO:0000256" key="9">
    <source>
        <dbReference type="ARBA" id="ARBA00038963"/>
    </source>
</evidence>
<dbReference type="PANTHER" id="PTHR43981:SF2">
    <property type="entry name" value="ENOYL-[ACYL-CARRIER-PROTEIN] REDUCTASE, MITOCHONDRIAL"/>
    <property type="match status" value="1"/>
</dbReference>
<name>A0A402CTF7_9BACT</name>
<evidence type="ECO:0000256" key="1">
    <source>
        <dbReference type="ARBA" id="ARBA00010371"/>
    </source>
</evidence>
<dbReference type="EMBL" id="AP025739">
    <property type="protein sequence ID" value="BDI30755.1"/>
    <property type="molecule type" value="Genomic_DNA"/>
</dbReference>
<dbReference type="SMART" id="SM00829">
    <property type="entry name" value="PKS_ER"/>
    <property type="match status" value="1"/>
</dbReference>
<dbReference type="SUPFAM" id="SSF50129">
    <property type="entry name" value="GroES-like"/>
    <property type="match status" value="1"/>
</dbReference>
<sequence>MMKAIVFDEIGSPQDVLKIRDVPIPEVKAGEALVKMGVASINPGDFLFIQDLYPEPRKPVFPQQIAGNHGAGVVERAGPGVDLAPGTLVAFSHERLWAEYAVVPANRLIALPADFPIEKASQFVNLITARDMLHQSEIQAGQWLAVTAGNSTVGVMLLQMAKQKQIHVVSIVRNKREDLDLQALGADEVIELSALPESLGDRIGRITDGAGIHAVIDCVGGSLMGDLIRGLAFGGRAIIYGGMSAETFPLHNFDILMRGVQVSSYVYRYFFDPTTPEDAPMLQELISIAQSPEFVVPVAGLHALEDFQVAITETAMRPERGKRFFAISSANG</sequence>
<dbReference type="InterPro" id="IPR051034">
    <property type="entry name" value="Mito_Enoyl-ACP_Reductase"/>
</dbReference>
<dbReference type="InterPro" id="IPR013154">
    <property type="entry name" value="ADH-like_N"/>
</dbReference>
<keyword evidence="8" id="KW-0275">Fatty acid biosynthesis</keyword>
<proteinExistence type="inferred from homology"/>
<keyword evidence="3" id="KW-0276">Fatty acid metabolism</keyword>
<dbReference type="InterPro" id="IPR020843">
    <property type="entry name" value="ER"/>
</dbReference>
<dbReference type="Gene3D" id="3.40.50.720">
    <property type="entry name" value="NAD(P)-binding Rossmann-like Domain"/>
    <property type="match status" value="1"/>
</dbReference>
<gene>
    <name evidence="12" type="ORF">CCAX7_28060</name>
</gene>